<evidence type="ECO:0000256" key="1">
    <source>
        <dbReference type="SAM" id="MobiDB-lite"/>
    </source>
</evidence>
<feature type="compositionally biased region" description="Basic and acidic residues" evidence="1">
    <location>
        <begin position="282"/>
        <end position="298"/>
    </location>
</feature>
<gene>
    <name evidence="3" type="ORF">GCM10025876_30900</name>
</gene>
<feature type="region of interest" description="Disordered" evidence="1">
    <location>
        <begin position="282"/>
        <end position="305"/>
    </location>
</feature>
<organism evidence="3 4">
    <name type="scientific">Demequina litorisediminis</name>
    <dbReference type="NCBI Taxonomy" id="1849022"/>
    <lineage>
        <taxon>Bacteria</taxon>
        <taxon>Bacillati</taxon>
        <taxon>Actinomycetota</taxon>
        <taxon>Actinomycetes</taxon>
        <taxon>Micrococcales</taxon>
        <taxon>Demequinaceae</taxon>
        <taxon>Demequina</taxon>
    </lineage>
</organism>
<dbReference type="EMBL" id="BSUN01000001">
    <property type="protein sequence ID" value="GMA36886.1"/>
    <property type="molecule type" value="Genomic_DNA"/>
</dbReference>
<dbReference type="InterPro" id="IPR007331">
    <property type="entry name" value="Htaa"/>
</dbReference>
<evidence type="ECO:0000313" key="3">
    <source>
        <dbReference type="EMBL" id="GMA36886.1"/>
    </source>
</evidence>
<feature type="region of interest" description="Disordered" evidence="1">
    <location>
        <begin position="1"/>
        <end position="23"/>
    </location>
</feature>
<name>A0ABQ6IIA7_9MICO</name>
<sequence>MRFEGVPATLTSAGRNVLTGPGGQSMGVDPVTVTFGAAASTASSGGTRVVQTAAVVENDNEIPATPRPPPASSLDGETLAALLAGEVVTISVPGFEPNEEGIKVVVYSTPTLLAEISADADGVATWTGALPASLTGEHTLTFQGSQNVGIVLDIPASTEGMCVADATLTWGFKESFRSYIESTIANGEWTLDGVTEEGGLFTWSAGEAVIDAATTTGTVAFEGAVDFTGHDGALDTTIANPVIELSADGTYLLLDVSGETQAGETVEQTGIRFAEPGPCCRRDHVRGRGGDHHRAARDAHRRRRERVRHLPCGRGARLADRGTDLRGWLHRRPRGRVHRGRRGALRGAQRRGRHHGGRGSR</sequence>
<dbReference type="Proteomes" id="UP001157125">
    <property type="component" value="Unassembled WGS sequence"/>
</dbReference>
<comment type="caution">
    <text evidence="3">The sequence shown here is derived from an EMBL/GenBank/DDBJ whole genome shotgun (WGS) entry which is preliminary data.</text>
</comment>
<feature type="domain" description="Htaa" evidence="2">
    <location>
        <begin position="166"/>
        <end position="274"/>
    </location>
</feature>
<protein>
    <recommendedName>
        <fullName evidence="2">Htaa domain-containing protein</fullName>
    </recommendedName>
</protein>
<reference evidence="4" key="1">
    <citation type="journal article" date="2019" name="Int. J. Syst. Evol. Microbiol.">
        <title>The Global Catalogue of Microorganisms (GCM) 10K type strain sequencing project: providing services to taxonomists for standard genome sequencing and annotation.</title>
        <authorList>
            <consortium name="The Broad Institute Genomics Platform"/>
            <consortium name="The Broad Institute Genome Sequencing Center for Infectious Disease"/>
            <person name="Wu L."/>
            <person name="Ma J."/>
        </authorList>
    </citation>
    <scope>NUCLEOTIDE SEQUENCE [LARGE SCALE GENOMIC DNA]</scope>
    <source>
        <strain evidence="4">NBRC 112299</strain>
    </source>
</reference>
<keyword evidence="4" id="KW-1185">Reference proteome</keyword>
<evidence type="ECO:0000313" key="4">
    <source>
        <dbReference type="Proteomes" id="UP001157125"/>
    </source>
</evidence>
<dbReference type="Pfam" id="PF04213">
    <property type="entry name" value="HtaA"/>
    <property type="match status" value="1"/>
</dbReference>
<evidence type="ECO:0000259" key="2">
    <source>
        <dbReference type="Pfam" id="PF04213"/>
    </source>
</evidence>
<feature type="region of interest" description="Disordered" evidence="1">
    <location>
        <begin position="332"/>
        <end position="361"/>
    </location>
</feature>
<proteinExistence type="predicted"/>
<accession>A0ABQ6IIA7</accession>